<accession>A0A0C2BF88</accession>
<proteinExistence type="predicted"/>
<protein>
    <submittedName>
        <fullName evidence="1">Uncharacterized protein</fullName>
    </submittedName>
</protein>
<dbReference type="Proteomes" id="UP000054047">
    <property type="component" value="Unassembled WGS sequence"/>
</dbReference>
<name>A0A0C2BF88_9BILA</name>
<dbReference type="EMBL" id="KN795785">
    <property type="protein sequence ID" value="KIH42383.1"/>
    <property type="molecule type" value="Genomic_DNA"/>
</dbReference>
<reference evidence="1 2" key="1">
    <citation type="submission" date="2013-12" db="EMBL/GenBank/DDBJ databases">
        <title>Draft genome of the parsitic nematode Ancylostoma duodenale.</title>
        <authorList>
            <person name="Mitreva M."/>
        </authorList>
    </citation>
    <scope>NUCLEOTIDE SEQUENCE [LARGE SCALE GENOMIC DNA]</scope>
    <source>
        <strain evidence="1 2">Zhejiang</strain>
    </source>
</reference>
<keyword evidence="2" id="KW-1185">Reference proteome</keyword>
<evidence type="ECO:0000313" key="1">
    <source>
        <dbReference type="EMBL" id="KIH42383.1"/>
    </source>
</evidence>
<organism evidence="1 2">
    <name type="scientific">Ancylostoma duodenale</name>
    <dbReference type="NCBI Taxonomy" id="51022"/>
    <lineage>
        <taxon>Eukaryota</taxon>
        <taxon>Metazoa</taxon>
        <taxon>Ecdysozoa</taxon>
        <taxon>Nematoda</taxon>
        <taxon>Chromadorea</taxon>
        <taxon>Rhabditida</taxon>
        <taxon>Rhabditina</taxon>
        <taxon>Rhabditomorpha</taxon>
        <taxon>Strongyloidea</taxon>
        <taxon>Ancylostomatidae</taxon>
        <taxon>Ancylostomatinae</taxon>
        <taxon>Ancylostoma</taxon>
    </lineage>
</organism>
<dbReference type="AlphaFoldDB" id="A0A0C2BF88"/>
<sequence length="87" mass="9607">MTSKQRWTIGGAKLAVTWTTALLIEEGKSLPSRVVLAQPFYQMVEDEVTTKLPEAKVTTKMSEAEVTTKLPKAEVTTKLPESEVKAE</sequence>
<evidence type="ECO:0000313" key="2">
    <source>
        <dbReference type="Proteomes" id="UP000054047"/>
    </source>
</evidence>
<gene>
    <name evidence="1" type="ORF">ANCDUO_27632</name>
</gene>